<dbReference type="RefSeq" id="XP_033530399.1">
    <property type="nucleotide sequence ID" value="XM_033676778.1"/>
</dbReference>
<protein>
    <recommendedName>
        <fullName evidence="5">Cyclin-domain-containing protein</fullName>
    </recommendedName>
</protein>
<name>A0A6G1FSS7_9PEZI</name>
<dbReference type="GO" id="GO:0005634">
    <property type="term" value="C:nucleus"/>
    <property type="evidence" value="ECO:0007669"/>
    <property type="project" value="TreeGrafter"/>
</dbReference>
<dbReference type="Proteomes" id="UP000504638">
    <property type="component" value="Unplaced"/>
</dbReference>
<dbReference type="CDD" id="cd20557">
    <property type="entry name" value="CYCLIN_ScPCL1-like"/>
    <property type="match status" value="1"/>
</dbReference>
<reference evidence="4" key="2">
    <citation type="submission" date="2020-04" db="EMBL/GenBank/DDBJ databases">
        <authorList>
            <consortium name="NCBI Genome Project"/>
        </authorList>
    </citation>
    <scope>NUCLEOTIDE SEQUENCE</scope>
    <source>
        <strain evidence="4">CBS 781.70</strain>
    </source>
</reference>
<dbReference type="OrthoDB" id="286814at2759"/>
<organism evidence="2">
    <name type="scientific">Eremomyces bilateralis CBS 781.70</name>
    <dbReference type="NCBI Taxonomy" id="1392243"/>
    <lineage>
        <taxon>Eukaryota</taxon>
        <taxon>Fungi</taxon>
        <taxon>Dikarya</taxon>
        <taxon>Ascomycota</taxon>
        <taxon>Pezizomycotina</taxon>
        <taxon>Dothideomycetes</taxon>
        <taxon>Dothideomycetes incertae sedis</taxon>
        <taxon>Eremomycetales</taxon>
        <taxon>Eremomycetaceae</taxon>
        <taxon>Eremomyces</taxon>
    </lineage>
</organism>
<evidence type="ECO:0000256" key="1">
    <source>
        <dbReference type="SAM" id="MobiDB-lite"/>
    </source>
</evidence>
<feature type="non-terminal residue" evidence="2">
    <location>
        <position position="319"/>
    </location>
</feature>
<dbReference type="GeneID" id="54417348"/>
<dbReference type="PANTHER" id="PTHR15615">
    <property type="match status" value="1"/>
</dbReference>
<dbReference type="GO" id="GO:0019901">
    <property type="term" value="F:protein kinase binding"/>
    <property type="evidence" value="ECO:0007669"/>
    <property type="project" value="InterPro"/>
</dbReference>
<evidence type="ECO:0000313" key="4">
    <source>
        <dbReference type="RefSeq" id="XP_033530399.1"/>
    </source>
</evidence>
<evidence type="ECO:0000313" key="2">
    <source>
        <dbReference type="EMBL" id="KAF1808768.1"/>
    </source>
</evidence>
<sequence length="319" mass="35102">MHITYPDSVGLSSAYPYEPSLSSSASSSSSSVFSVGAASSQCSVATDSSSLSGYSGSDSGDWRAASRCSTSQEVLARRALPPISSCVPPAIPLEQRQNPRRSSCSAGQRPPTLVRQCERKVQFVDGLVEAATQMVEVIWPLSVPSIRPDALTGRSILPLRTFIQETLRRSRTSFSTLQVALYYLVLIKSHVPNHDFTMEQPCDMLSIRALQCGRRMFLAALILASKYLQDRNYSARAWSKISGLKVCEININEMAFLDAVKWKLHVPQSTFDQWQDLIMRYTPSQPPSPGVPPLASCAQLSQWRAIIPCLTPELNTVDL</sequence>
<dbReference type="PANTHER" id="PTHR15615:SF36">
    <property type="entry name" value="PHO85 CYCLIN-5"/>
    <property type="match status" value="1"/>
</dbReference>
<dbReference type="AlphaFoldDB" id="A0A6G1FSS7"/>
<dbReference type="EMBL" id="ML975179">
    <property type="protein sequence ID" value="KAF1808768.1"/>
    <property type="molecule type" value="Genomic_DNA"/>
</dbReference>
<dbReference type="GO" id="GO:0016538">
    <property type="term" value="F:cyclin-dependent protein serine/threonine kinase regulator activity"/>
    <property type="evidence" value="ECO:0007669"/>
    <property type="project" value="TreeGrafter"/>
</dbReference>
<evidence type="ECO:0000313" key="3">
    <source>
        <dbReference type="Proteomes" id="UP000504638"/>
    </source>
</evidence>
<evidence type="ECO:0008006" key="5">
    <source>
        <dbReference type="Google" id="ProtNLM"/>
    </source>
</evidence>
<reference evidence="2 4" key="1">
    <citation type="submission" date="2020-01" db="EMBL/GenBank/DDBJ databases">
        <authorList>
            <consortium name="DOE Joint Genome Institute"/>
            <person name="Haridas S."/>
            <person name="Albert R."/>
            <person name="Binder M."/>
            <person name="Bloem J."/>
            <person name="Labutti K."/>
            <person name="Salamov A."/>
            <person name="Andreopoulos B."/>
            <person name="Baker S.E."/>
            <person name="Barry K."/>
            <person name="Bills G."/>
            <person name="Bluhm B.H."/>
            <person name="Cannon C."/>
            <person name="Castanera R."/>
            <person name="Culley D.E."/>
            <person name="Daum C."/>
            <person name="Ezra D."/>
            <person name="Gonzalez J.B."/>
            <person name="Henrissat B."/>
            <person name="Kuo A."/>
            <person name="Liang C."/>
            <person name="Lipzen A."/>
            <person name="Lutzoni F."/>
            <person name="Magnuson J."/>
            <person name="Mondo S."/>
            <person name="Nolan M."/>
            <person name="Ohm R."/>
            <person name="Pangilinan J."/>
            <person name="Park H.-J."/>
            <person name="Ramirez L."/>
            <person name="Alfaro M."/>
            <person name="Sun H."/>
            <person name="Tritt A."/>
            <person name="Yoshinaga Y."/>
            <person name="Zwiers L.-H."/>
            <person name="Turgeon B.G."/>
            <person name="Goodwin S.B."/>
            <person name="Spatafora J.W."/>
            <person name="Crous P.W."/>
            <person name="Grigoriev I.V."/>
        </authorList>
    </citation>
    <scope>NUCLEOTIDE SEQUENCE</scope>
    <source>
        <strain evidence="2 4">CBS 781.70</strain>
    </source>
</reference>
<feature type="region of interest" description="Disordered" evidence="1">
    <location>
        <begin position="44"/>
        <end position="64"/>
    </location>
</feature>
<gene>
    <name evidence="2 4" type="ORF">P152DRAFT_404781</name>
</gene>
<feature type="compositionally biased region" description="Low complexity" evidence="1">
    <location>
        <begin position="47"/>
        <end position="59"/>
    </location>
</feature>
<dbReference type="GO" id="GO:0000307">
    <property type="term" value="C:cyclin-dependent protein kinase holoenzyme complex"/>
    <property type="evidence" value="ECO:0007669"/>
    <property type="project" value="TreeGrafter"/>
</dbReference>
<proteinExistence type="predicted"/>
<keyword evidence="3" id="KW-1185">Reference proteome</keyword>
<dbReference type="Gene3D" id="1.10.472.10">
    <property type="entry name" value="Cyclin-like"/>
    <property type="match status" value="1"/>
</dbReference>
<reference evidence="4" key="3">
    <citation type="submission" date="2025-04" db="UniProtKB">
        <authorList>
            <consortium name="RefSeq"/>
        </authorList>
    </citation>
    <scope>IDENTIFICATION</scope>
    <source>
        <strain evidence="4">CBS 781.70</strain>
    </source>
</reference>
<accession>A0A6G1FSS7</accession>
<dbReference type="Pfam" id="PF08613">
    <property type="entry name" value="Cyclin"/>
    <property type="match status" value="1"/>
</dbReference>
<dbReference type="InterPro" id="IPR013922">
    <property type="entry name" value="Cyclin_PHO80-like"/>
</dbReference>